<dbReference type="EMBL" id="JAAALK010000079">
    <property type="protein sequence ID" value="KAG8098579.1"/>
    <property type="molecule type" value="Genomic_DNA"/>
</dbReference>
<comment type="caution">
    <text evidence="2">The sequence shown here is derived from an EMBL/GenBank/DDBJ whole genome shotgun (WGS) entry which is preliminary data.</text>
</comment>
<dbReference type="PANTHER" id="PTHR31448">
    <property type="entry name" value="MYOSIN-BINDING PROTEIN 2"/>
    <property type="match status" value="1"/>
</dbReference>
<organism evidence="2 3">
    <name type="scientific">Zizania palustris</name>
    <name type="common">Northern wild rice</name>
    <dbReference type="NCBI Taxonomy" id="103762"/>
    <lineage>
        <taxon>Eukaryota</taxon>
        <taxon>Viridiplantae</taxon>
        <taxon>Streptophyta</taxon>
        <taxon>Embryophyta</taxon>
        <taxon>Tracheophyta</taxon>
        <taxon>Spermatophyta</taxon>
        <taxon>Magnoliopsida</taxon>
        <taxon>Liliopsida</taxon>
        <taxon>Poales</taxon>
        <taxon>Poaceae</taxon>
        <taxon>BOP clade</taxon>
        <taxon>Oryzoideae</taxon>
        <taxon>Oryzeae</taxon>
        <taxon>Zizaniinae</taxon>
        <taxon>Zizania</taxon>
    </lineage>
</organism>
<dbReference type="AlphaFoldDB" id="A0A8J6BXT8"/>
<protein>
    <submittedName>
        <fullName evidence="2">Uncharacterized protein</fullName>
    </submittedName>
</protein>
<dbReference type="GO" id="GO:0017022">
    <property type="term" value="F:myosin binding"/>
    <property type="evidence" value="ECO:0007669"/>
    <property type="project" value="InterPro"/>
</dbReference>
<gene>
    <name evidence="2" type="ORF">GUJ93_ZPchr0013g37141</name>
</gene>
<reference evidence="2" key="1">
    <citation type="journal article" date="2021" name="bioRxiv">
        <title>Whole Genome Assembly and Annotation of Northern Wild Rice, Zizania palustris L., Supports a Whole Genome Duplication in the Zizania Genus.</title>
        <authorList>
            <person name="Haas M."/>
            <person name="Kono T."/>
            <person name="Macchietto M."/>
            <person name="Millas R."/>
            <person name="McGilp L."/>
            <person name="Shao M."/>
            <person name="Duquette J."/>
            <person name="Hirsch C.N."/>
            <person name="Kimball J."/>
        </authorList>
    </citation>
    <scope>NUCLEOTIDE SEQUENCE</scope>
    <source>
        <tissue evidence="2">Fresh leaf tissue</tissue>
    </source>
</reference>
<dbReference type="InterPro" id="IPR039306">
    <property type="entry name" value="MYOB"/>
</dbReference>
<feature type="region of interest" description="Disordered" evidence="1">
    <location>
        <begin position="1"/>
        <end position="28"/>
    </location>
</feature>
<feature type="region of interest" description="Disordered" evidence="1">
    <location>
        <begin position="50"/>
        <end position="92"/>
    </location>
</feature>
<feature type="compositionally biased region" description="Acidic residues" evidence="1">
    <location>
        <begin position="60"/>
        <end position="82"/>
    </location>
</feature>
<keyword evidence="3" id="KW-1185">Reference proteome</keyword>
<evidence type="ECO:0000313" key="3">
    <source>
        <dbReference type="Proteomes" id="UP000729402"/>
    </source>
</evidence>
<proteinExistence type="predicted"/>
<dbReference type="Proteomes" id="UP000729402">
    <property type="component" value="Unassembled WGS sequence"/>
</dbReference>
<evidence type="ECO:0000256" key="1">
    <source>
        <dbReference type="SAM" id="MobiDB-lite"/>
    </source>
</evidence>
<sequence length="179" mass="19884">MQCGFHAQPSVSLARPEQLHHSPFSEDEKAYMSKHLRKLRQKLHQFSNNSMFVDASKLDDEGDTSDVRDSEDDEYQDAEENAEMSSLAAKNGVTRNGGSFRYLPIDIKGSSHGRDDPKGQYYAMVSESDLVSLEDEISELSGRLKALEADHSFLEHSINSMKTAPVLVTEGVNNDGLSC</sequence>
<dbReference type="PANTHER" id="PTHR31448:SF33">
    <property type="entry name" value="EXPRESSED PROTEIN"/>
    <property type="match status" value="1"/>
</dbReference>
<name>A0A8J6BXT8_ZIZPA</name>
<dbReference type="OrthoDB" id="1047602at2759"/>
<feature type="compositionally biased region" description="Basic and acidic residues" evidence="1">
    <location>
        <begin position="17"/>
        <end position="28"/>
    </location>
</feature>
<accession>A0A8J6BXT8</accession>
<reference evidence="2" key="2">
    <citation type="submission" date="2021-02" db="EMBL/GenBank/DDBJ databases">
        <authorList>
            <person name="Kimball J.A."/>
            <person name="Haas M.W."/>
            <person name="Macchietto M."/>
            <person name="Kono T."/>
            <person name="Duquette J."/>
            <person name="Shao M."/>
        </authorList>
    </citation>
    <scope>NUCLEOTIDE SEQUENCE</scope>
    <source>
        <tissue evidence="2">Fresh leaf tissue</tissue>
    </source>
</reference>
<evidence type="ECO:0000313" key="2">
    <source>
        <dbReference type="EMBL" id="KAG8098579.1"/>
    </source>
</evidence>